<dbReference type="InterPro" id="IPR021858">
    <property type="entry name" value="Fun_TF"/>
</dbReference>
<accession>A0AAN6FU05</accession>
<keyword evidence="1" id="KW-0539">Nucleus</keyword>
<dbReference type="PROSITE" id="PS00463">
    <property type="entry name" value="ZN2_CY6_FUNGAL_1"/>
    <property type="match status" value="1"/>
</dbReference>
<dbReference type="SUPFAM" id="SSF57701">
    <property type="entry name" value="Zn2/Cys6 DNA-binding domain"/>
    <property type="match status" value="1"/>
</dbReference>
<feature type="domain" description="Zn(2)-C6 fungal-type" evidence="2">
    <location>
        <begin position="13"/>
        <end position="43"/>
    </location>
</feature>
<name>A0AAN6FU05_9PEZI</name>
<dbReference type="SMART" id="SM00066">
    <property type="entry name" value="GAL4"/>
    <property type="match status" value="1"/>
</dbReference>
<proteinExistence type="predicted"/>
<reference evidence="3" key="1">
    <citation type="submission" date="2021-12" db="EMBL/GenBank/DDBJ databases">
        <title>Black yeast isolated from Biological Soil Crust.</title>
        <authorList>
            <person name="Kurbessoian T."/>
        </authorList>
    </citation>
    <scope>NUCLEOTIDE SEQUENCE</scope>
    <source>
        <strain evidence="3">CCFEE 5208</strain>
    </source>
</reference>
<dbReference type="PANTHER" id="PTHR47784:SF5">
    <property type="entry name" value="STEROL UPTAKE CONTROL PROTEIN 2"/>
    <property type="match status" value="1"/>
</dbReference>
<protein>
    <recommendedName>
        <fullName evidence="2">Zn(2)-C6 fungal-type domain-containing protein</fullName>
    </recommendedName>
</protein>
<dbReference type="Gene3D" id="4.10.240.10">
    <property type="entry name" value="Zn(2)-C6 fungal-type DNA-binding domain"/>
    <property type="match status" value="1"/>
</dbReference>
<dbReference type="InterPro" id="IPR001138">
    <property type="entry name" value="Zn2Cys6_DnaBD"/>
</dbReference>
<dbReference type="PANTHER" id="PTHR47784">
    <property type="entry name" value="STEROL UPTAKE CONTROL PROTEIN 2"/>
    <property type="match status" value="1"/>
</dbReference>
<dbReference type="EMBL" id="JASUXU010000011">
    <property type="protein sequence ID" value="KAK0323848.1"/>
    <property type="molecule type" value="Genomic_DNA"/>
</dbReference>
<sequence length="363" mass="40927">MAIRRFHQKSRGGCLRCKVRRVKCDETRPVCKNCIRQSTECVYGESGPRAPPVSPQPDIQDHHGLYDALDLLLMHRFATVTALQLFPSAEATHVWQNILPVSAHTEPLLMHGILALAGMDLARMDGDAHSTYRTRAFHHQQMGLSIFQDMLQKDNAAQIHAIFPFSLILVILAFASAHSEAAEPSVDTILDIFALFRGPRALAAANYDAISESEYYVLLRPNDTRPPRDLSEEVVRQAEKLRAIGSDDVARVATRQLAEAIEVSAQRFDLRVIGRWPAMLSDHFFARLKQHHPEALVVLSHYSIVLAAFRERWWVGPWDRMLLSAVSHALPGSEQTRLDWRKHQLEIVLDKHAGVPEALDTKP</sequence>
<dbReference type="Pfam" id="PF00172">
    <property type="entry name" value="Zn_clus"/>
    <property type="match status" value="1"/>
</dbReference>
<dbReference type="AlphaFoldDB" id="A0AAN6FU05"/>
<dbReference type="CDD" id="cd00067">
    <property type="entry name" value="GAL4"/>
    <property type="match status" value="1"/>
</dbReference>
<evidence type="ECO:0000313" key="4">
    <source>
        <dbReference type="Proteomes" id="UP001168146"/>
    </source>
</evidence>
<dbReference type="GO" id="GO:0001228">
    <property type="term" value="F:DNA-binding transcription activator activity, RNA polymerase II-specific"/>
    <property type="evidence" value="ECO:0007669"/>
    <property type="project" value="TreeGrafter"/>
</dbReference>
<evidence type="ECO:0000313" key="3">
    <source>
        <dbReference type="EMBL" id="KAK0323848.1"/>
    </source>
</evidence>
<organism evidence="3 4">
    <name type="scientific">Friedmanniomyces endolithicus</name>
    <dbReference type="NCBI Taxonomy" id="329885"/>
    <lineage>
        <taxon>Eukaryota</taxon>
        <taxon>Fungi</taxon>
        <taxon>Dikarya</taxon>
        <taxon>Ascomycota</taxon>
        <taxon>Pezizomycotina</taxon>
        <taxon>Dothideomycetes</taxon>
        <taxon>Dothideomycetidae</taxon>
        <taxon>Mycosphaerellales</taxon>
        <taxon>Teratosphaeriaceae</taxon>
        <taxon>Friedmanniomyces</taxon>
    </lineage>
</organism>
<dbReference type="GO" id="GO:0008270">
    <property type="term" value="F:zinc ion binding"/>
    <property type="evidence" value="ECO:0007669"/>
    <property type="project" value="InterPro"/>
</dbReference>
<dbReference type="InterPro" id="IPR053157">
    <property type="entry name" value="Sterol_Uptake_Regulator"/>
</dbReference>
<dbReference type="PROSITE" id="PS50048">
    <property type="entry name" value="ZN2_CY6_FUNGAL_2"/>
    <property type="match status" value="1"/>
</dbReference>
<evidence type="ECO:0000256" key="1">
    <source>
        <dbReference type="ARBA" id="ARBA00023242"/>
    </source>
</evidence>
<dbReference type="Pfam" id="PF11951">
    <property type="entry name" value="Fungal_trans_2"/>
    <property type="match status" value="1"/>
</dbReference>
<dbReference type="Proteomes" id="UP001168146">
    <property type="component" value="Unassembled WGS sequence"/>
</dbReference>
<gene>
    <name evidence="3" type="ORF">LTR82_004968</name>
</gene>
<comment type="caution">
    <text evidence="3">The sequence shown here is derived from an EMBL/GenBank/DDBJ whole genome shotgun (WGS) entry which is preliminary data.</text>
</comment>
<evidence type="ECO:0000259" key="2">
    <source>
        <dbReference type="PROSITE" id="PS50048"/>
    </source>
</evidence>
<dbReference type="InterPro" id="IPR036864">
    <property type="entry name" value="Zn2-C6_fun-type_DNA-bd_sf"/>
</dbReference>